<dbReference type="EMBL" id="CACVKT020000192">
    <property type="protein sequence ID" value="CAC5356842.1"/>
    <property type="molecule type" value="Genomic_DNA"/>
</dbReference>
<gene>
    <name evidence="2" type="ORF">MCOR_806</name>
</gene>
<evidence type="ECO:0000313" key="2">
    <source>
        <dbReference type="EMBL" id="CAC5356842.1"/>
    </source>
</evidence>
<proteinExistence type="predicted"/>
<evidence type="ECO:0000313" key="3">
    <source>
        <dbReference type="Proteomes" id="UP000507470"/>
    </source>
</evidence>
<accession>A0A6J7ZY85</accession>
<keyword evidence="1" id="KW-0175">Coiled coil</keyword>
<feature type="coiled-coil region" evidence="1">
    <location>
        <begin position="780"/>
        <end position="807"/>
    </location>
</feature>
<dbReference type="Proteomes" id="UP000507470">
    <property type="component" value="Unassembled WGS sequence"/>
</dbReference>
<sequence length="949" mass="109534">MPLISLVHQKTSLISLVHQKTPLIPFGYSHISLIHQKTTLDTLVHQKTHLDSLVHQKTPLDSLLLVWKDRMRWMNYQSTKHSEETTVSSSAEVISECHNYNKRFEEESIIINNDKHYKHQSISNTSEESEQTRKPYNTRYKKKKQCSCGLANTNKNKQTNMPNLIDLTSLSSTNTYRPYQIKWKSPTCKDVGICMCQTKDILEKQGQTGTMENNSSCTFGEKLKSSGSSLLPYLVNQKSEERGLSLLEEEETQILHYPWMKYRRTREVTNAKDNLGYSVVQERGIQTMYEDLPTDDEEEDKRTSGSLIESDIRSTANSVSMEGGNKENIKCQSSFEEQKINYSDVSDEGEEEMEISELNQSCSDEDLTLQSTKPEYKENIVEDSAEICRQKFNSRFIFMEPNPDDWTNLKHDYEYSTTLVNAYNSITKSHEMVEQNTSNEKYHANNQIPQNKFIDKNSGKQNEISNAMIEKGCQTVLNGTSTSEEEEDFKDVYQGYELENHVQTNHLNTSEIKMDCEKTQDVSCIDDIKSCASEQTDDSEEMKIYTAVPVDDIPKLSDSTMLSSNLSDPRNDFTNIMRTNIRTLTETHSEKQKCIEERVNFKNIIPVKTWQIKESNQINLIPIPVFRVIKTGDKYDYQQVGTEMPSASNGEDLSDIPFEKENCMNINDHQNEIQIHSAEDINEFPDNPFKGEQLSNKDICNLYRECKRFYGEGSLKILHHWVCSVLNIEKSNINPNSLQNRAKRVIQKCRRLKSNTGRFAEFEAFEKDLFILPRKKTETKNKVKIEIDGLKDQIDNLISLNEKLKKKHHVAIIKKKCLYQRMNRKNALIEKLSKKLKTVRKIAESRAQELFETTKKLYEKKKTTDIQKLRNLKSVESQTNSSLMGLSKTLKHKETQCNTAQNDVLAISSQLHYWQCCAVLKTCHFNDDRPEVIVTNESKIETSGSNSNQ</sequence>
<organism evidence="2 3">
    <name type="scientific">Mytilus coruscus</name>
    <name type="common">Sea mussel</name>
    <dbReference type="NCBI Taxonomy" id="42192"/>
    <lineage>
        <taxon>Eukaryota</taxon>
        <taxon>Metazoa</taxon>
        <taxon>Spiralia</taxon>
        <taxon>Lophotrochozoa</taxon>
        <taxon>Mollusca</taxon>
        <taxon>Bivalvia</taxon>
        <taxon>Autobranchia</taxon>
        <taxon>Pteriomorphia</taxon>
        <taxon>Mytilida</taxon>
        <taxon>Mytiloidea</taxon>
        <taxon>Mytilidae</taxon>
        <taxon>Mytilinae</taxon>
        <taxon>Mytilus</taxon>
    </lineage>
</organism>
<evidence type="ECO:0000256" key="1">
    <source>
        <dbReference type="SAM" id="Coils"/>
    </source>
</evidence>
<reference evidence="2 3" key="1">
    <citation type="submission" date="2020-06" db="EMBL/GenBank/DDBJ databases">
        <authorList>
            <person name="Li R."/>
            <person name="Bekaert M."/>
        </authorList>
    </citation>
    <scope>NUCLEOTIDE SEQUENCE [LARGE SCALE GENOMIC DNA]</scope>
    <source>
        <strain evidence="3">wild</strain>
    </source>
</reference>
<name>A0A6J7ZY85_MYTCO</name>
<keyword evidence="3" id="KW-1185">Reference proteome</keyword>
<protein>
    <submittedName>
        <fullName evidence="2">Uncharacterized protein</fullName>
    </submittedName>
</protein>
<dbReference type="AlphaFoldDB" id="A0A6J7ZY85"/>
<dbReference type="OrthoDB" id="6080028at2759"/>